<dbReference type="SUPFAM" id="SSF69047">
    <property type="entry name" value="Hypothetical protein YjbJ"/>
    <property type="match status" value="1"/>
</dbReference>
<protein>
    <submittedName>
        <fullName evidence="2">Uncharacterized protein</fullName>
    </submittedName>
</protein>
<dbReference type="Proteomes" id="UP000484076">
    <property type="component" value="Unassembled WGS sequence"/>
</dbReference>
<comment type="caution">
    <text evidence="2">The sequence shown here is derived from an EMBL/GenBank/DDBJ whole genome shotgun (WGS) entry which is preliminary data.</text>
</comment>
<evidence type="ECO:0000256" key="1">
    <source>
        <dbReference type="SAM" id="MobiDB-lite"/>
    </source>
</evidence>
<proteinExistence type="predicted"/>
<feature type="region of interest" description="Disordered" evidence="1">
    <location>
        <begin position="73"/>
        <end position="111"/>
    </location>
</feature>
<name>A0A8X8GXC1_9RHOB</name>
<evidence type="ECO:0000313" key="2">
    <source>
        <dbReference type="EMBL" id="NUB43181.1"/>
    </source>
</evidence>
<dbReference type="EMBL" id="WHUT02000001">
    <property type="protein sequence ID" value="NUB43181.1"/>
    <property type="molecule type" value="Genomic_DNA"/>
</dbReference>
<gene>
    <name evidence="2" type="ORF">GEU84_002195</name>
</gene>
<dbReference type="AlphaFoldDB" id="A0A8X8GXC1"/>
<sequence>MRWRTVSQNWEAFHGLMLETWPDLDENALIALDGDRAGLVELLAETRGLTSDDAANEVAEWLEGAVPADVHMDEHHDNAGITESRRYVPPGEDPSDDDARFGDDATAERQG</sequence>
<feature type="compositionally biased region" description="Basic and acidic residues" evidence="1">
    <location>
        <begin position="73"/>
        <end position="86"/>
    </location>
</feature>
<feature type="compositionally biased region" description="Basic and acidic residues" evidence="1">
    <location>
        <begin position="97"/>
        <end position="111"/>
    </location>
</feature>
<dbReference type="InterPro" id="IPR036629">
    <property type="entry name" value="YjbJ_sf"/>
</dbReference>
<keyword evidence="3" id="KW-1185">Reference proteome</keyword>
<dbReference type="Gene3D" id="1.10.1470.10">
    <property type="entry name" value="YjbJ"/>
    <property type="match status" value="1"/>
</dbReference>
<evidence type="ECO:0000313" key="3">
    <source>
        <dbReference type="Proteomes" id="UP000484076"/>
    </source>
</evidence>
<reference evidence="2" key="1">
    <citation type="submission" date="2020-05" db="EMBL/GenBank/DDBJ databases">
        <title>Fertoebacter nigrum gen. nov., sp. nov., a new member of the family Rhodobacteraceae.</title>
        <authorList>
            <person name="Szuroczki S."/>
            <person name="Abbaszade G."/>
            <person name="Buni D."/>
            <person name="Schumann P."/>
            <person name="Toth E."/>
        </authorList>
    </citation>
    <scope>NUCLEOTIDE SEQUENCE</scope>
    <source>
        <strain evidence="2">RG-N-1a</strain>
    </source>
</reference>
<accession>A0A8X8GXC1</accession>
<organism evidence="2 3">
    <name type="scientific">Fertoeibacter niger</name>
    <dbReference type="NCBI Taxonomy" id="2656921"/>
    <lineage>
        <taxon>Bacteria</taxon>
        <taxon>Pseudomonadati</taxon>
        <taxon>Pseudomonadota</taxon>
        <taxon>Alphaproteobacteria</taxon>
        <taxon>Rhodobacterales</taxon>
        <taxon>Paracoccaceae</taxon>
        <taxon>Fertoeibacter</taxon>
    </lineage>
</organism>
<dbReference type="RefSeq" id="WP_152823850.1">
    <property type="nucleotide sequence ID" value="NZ_WHUT02000001.1"/>
</dbReference>